<evidence type="ECO:0000313" key="2">
    <source>
        <dbReference type="Proteomes" id="UP001610446"/>
    </source>
</evidence>
<accession>A0ABR4IRK8</accession>
<proteinExistence type="predicted"/>
<sequence length="161" mass="17868">MPAVLITRRNDMFIIYNPVPIVILLRTGLLQKILVGAVLGTSVFIHSIHKCHCSLGSQGNGCHICCRQLSRYPIHLHGRVALNWLRKEPKTPTWPRVGLDVLKRYLQTRQPRETWAEAVNAVPAVAVPCHGLDGQADRSSVHQAGGGSNEALYSPVYARYL</sequence>
<protein>
    <submittedName>
        <fullName evidence="1">Uncharacterized protein</fullName>
    </submittedName>
</protein>
<gene>
    <name evidence="1" type="ORF">BJY01DRAFT_227246</name>
</gene>
<reference evidence="1 2" key="1">
    <citation type="submission" date="2024-07" db="EMBL/GenBank/DDBJ databases">
        <title>Section-level genome sequencing and comparative genomics of Aspergillus sections Usti and Cavernicolus.</title>
        <authorList>
            <consortium name="Lawrence Berkeley National Laboratory"/>
            <person name="Nybo J.L."/>
            <person name="Vesth T.C."/>
            <person name="Theobald S."/>
            <person name="Frisvad J.C."/>
            <person name="Larsen T.O."/>
            <person name="Kjaerboelling I."/>
            <person name="Rothschild-Mancinelli K."/>
            <person name="Lyhne E.K."/>
            <person name="Kogle M.E."/>
            <person name="Barry K."/>
            <person name="Clum A."/>
            <person name="Na H."/>
            <person name="Ledsgaard L."/>
            <person name="Lin J."/>
            <person name="Lipzen A."/>
            <person name="Kuo A."/>
            <person name="Riley R."/>
            <person name="Mondo S."/>
            <person name="Labutti K."/>
            <person name="Haridas S."/>
            <person name="Pangalinan J."/>
            <person name="Salamov A.A."/>
            <person name="Simmons B.A."/>
            <person name="Magnuson J.K."/>
            <person name="Chen J."/>
            <person name="Drula E."/>
            <person name="Henrissat B."/>
            <person name="Wiebenga A."/>
            <person name="Lubbers R.J."/>
            <person name="Gomes A.C."/>
            <person name="Makela M.R."/>
            <person name="Stajich J."/>
            <person name="Grigoriev I.V."/>
            <person name="Mortensen U.H."/>
            <person name="De Vries R.P."/>
            <person name="Baker S.E."/>
            <person name="Andersen M.R."/>
        </authorList>
    </citation>
    <scope>NUCLEOTIDE SEQUENCE [LARGE SCALE GENOMIC DNA]</scope>
    <source>
        <strain evidence="1 2">CBS 123904</strain>
    </source>
</reference>
<evidence type="ECO:0000313" key="1">
    <source>
        <dbReference type="EMBL" id="KAL2830409.1"/>
    </source>
</evidence>
<organism evidence="1 2">
    <name type="scientific">Aspergillus pseudoustus</name>
    <dbReference type="NCBI Taxonomy" id="1810923"/>
    <lineage>
        <taxon>Eukaryota</taxon>
        <taxon>Fungi</taxon>
        <taxon>Dikarya</taxon>
        <taxon>Ascomycota</taxon>
        <taxon>Pezizomycotina</taxon>
        <taxon>Eurotiomycetes</taxon>
        <taxon>Eurotiomycetidae</taxon>
        <taxon>Eurotiales</taxon>
        <taxon>Aspergillaceae</taxon>
        <taxon>Aspergillus</taxon>
        <taxon>Aspergillus subgen. Nidulantes</taxon>
    </lineage>
</organism>
<dbReference type="EMBL" id="JBFXLU010000306">
    <property type="protein sequence ID" value="KAL2830409.1"/>
    <property type="molecule type" value="Genomic_DNA"/>
</dbReference>
<comment type="caution">
    <text evidence="1">The sequence shown here is derived from an EMBL/GenBank/DDBJ whole genome shotgun (WGS) entry which is preliminary data.</text>
</comment>
<dbReference type="Proteomes" id="UP001610446">
    <property type="component" value="Unassembled WGS sequence"/>
</dbReference>
<name>A0ABR4IRK8_9EURO</name>
<keyword evidence="2" id="KW-1185">Reference proteome</keyword>